<sequence length="195" mass="23066">MVLNKKNPTKLTFDQAKKLVRDFKIFTAKEYLRFRAASHEFKILLPCQPSIFYKTQWKGWSDFTGINSEIGNDVDIEKIQQIALSLDIRTKEEWRLAVTSNLINGPLHISKVEGFSNWTQFLAKDKYLAFDDLLGFTRKLGLKTQTDWRKWCRDNERPDNVPFDLYGHYKEYFQSITPKVAKSFWYFLFVDGNDE</sequence>
<dbReference type="RefSeq" id="WP_115407334.1">
    <property type="nucleotide sequence ID" value="NZ_UGYV01000004.1"/>
</dbReference>
<protein>
    <submittedName>
        <fullName evidence="1">Uncharacterized protein</fullName>
    </submittedName>
</protein>
<dbReference type="Proteomes" id="UP000255061">
    <property type="component" value="Unassembled WGS sequence"/>
</dbReference>
<dbReference type="EMBL" id="UGYV01000004">
    <property type="protein sequence ID" value="SUJ10020.1"/>
    <property type="molecule type" value="Genomic_DNA"/>
</dbReference>
<name>A0A380C0P9_9GAMM</name>
<organism evidence="1 2">
    <name type="scientific">Shewanella morhuae</name>
    <dbReference type="NCBI Taxonomy" id="365591"/>
    <lineage>
        <taxon>Bacteria</taxon>
        <taxon>Pseudomonadati</taxon>
        <taxon>Pseudomonadota</taxon>
        <taxon>Gammaproteobacteria</taxon>
        <taxon>Alteromonadales</taxon>
        <taxon>Shewanellaceae</taxon>
        <taxon>Shewanella</taxon>
    </lineage>
</organism>
<evidence type="ECO:0000313" key="1">
    <source>
        <dbReference type="EMBL" id="SUJ10020.1"/>
    </source>
</evidence>
<dbReference type="AlphaFoldDB" id="A0A380C0P9"/>
<proteinExistence type="predicted"/>
<accession>A0A380C0P9</accession>
<gene>
    <name evidence="1" type="ORF">NCTC10736_04080</name>
</gene>
<evidence type="ECO:0000313" key="2">
    <source>
        <dbReference type="Proteomes" id="UP000255061"/>
    </source>
</evidence>
<reference evidence="1 2" key="1">
    <citation type="submission" date="2018-06" db="EMBL/GenBank/DDBJ databases">
        <authorList>
            <consortium name="Pathogen Informatics"/>
            <person name="Doyle S."/>
        </authorList>
    </citation>
    <scope>NUCLEOTIDE SEQUENCE [LARGE SCALE GENOMIC DNA]</scope>
    <source>
        <strain evidence="1 2">NCTC10736</strain>
    </source>
</reference>